<dbReference type="AlphaFoldDB" id="A0A4R2QUN5"/>
<dbReference type="SMART" id="SM00563">
    <property type="entry name" value="PlsC"/>
    <property type="match status" value="1"/>
</dbReference>
<keyword evidence="6" id="KW-1133">Transmembrane helix</keyword>
<name>A0A4R2QUN5_9PSEU</name>
<keyword evidence="3 8" id="KW-0808">Transferase</keyword>
<keyword evidence="2" id="KW-0444">Lipid biosynthesis</keyword>
<sequence length="281" mass="30538">MTSWEPYSPCEPACARHRLPPVSASRAVTRWLALTGILAIGCLLAPCLAVLSTRRRDRLVRWWACAVLRASGVRLRITGDPGRSLSSARHRGTLLVANHISWLDICVLLAIEPATFLAKREVRDWPVLGLLATRAGTFFHHRGRLRELPETVARLADTLRSGRSVVVFPEGTTWCRAPGGTFRRAPFQAAIDAGAPVRPLSIGYAQAGEPSTVTAFVGDDTLVNSLRRVLRARDVTVELRVHPALHGTAHTDRRQLAARAQLTCLPSLTLGAPAASEVAHA</sequence>
<gene>
    <name evidence="8" type="ORF">EV191_10525</name>
</gene>
<protein>
    <submittedName>
        <fullName evidence="8">1-acyl-sn-glycerol-3-phosphate acyltransferase</fullName>
    </submittedName>
</protein>
<reference evidence="8 9" key="1">
    <citation type="submission" date="2019-03" db="EMBL/GenBank/DDBJ databases">
        <title>Genomic Encyclopedia of Type Strains, Phase IV (KMG-IV): sequencing the most valuable type-strain genomes for metagenomic binning, comparative biology and taxonomic classification.</title>
        <authorList>
            <person name="Goeker M."/>
        </authorList>
    </citation>
    <scope>NUCLEOTIDE SEQUENCE [LARGE SCALE GENOMIC DNA]</scope>
    <source>
        <strain evidence="8 9">DSM 45765</strain>
    </source>
</reference>
<keyword evidence="5 8" id="KW-0012">Acyltransferase</keyword>
<dbReference type="SUPFAM" id="SSF69593">
    <property type="entry name" value="Glycerol-3-phosphate (1)-acyltransferase"/>
    <property type="match status" value="1"/>
</dbReference>
<feature type="transmembrane region" description="Helical" evidence="6">
    <location>
        <begin position="31"/>
        <end position="51"/>
    </location>
</feature>
<evidence type="ECO:0000256" key="5">
    <source>
        <dbReference type="ARBA" id="ARBA00023315"/>
    </source>
</evidence>
<accession>A0A4R2QUN5</accession>
<dbReference type="Proteomes" id="UP000294911">
    <property type="component" value="Unassembled WGS sequence"/>
</dbReference>
<evidence type="ECO:0000256" key="2">
    <source>
        <dbReference type="ARBA" id="ARBA00022516"/>
    </source>
</evidence>
<dbReference type="GO" id="GO:0006654">
    <property type="term" value="P:phosphatidic acid biosynthetic process"/>
    <property type="evidence" value="ECO:0007669"/>
    <property type="project" value="TreeGrafter"/>
</dbReference>
<dbReference type="InterPro" id="IPR002123">
    <property type="entry name" value="Plipid/glycerol_acylTrfase"/>
</dbReference>
<dbReference type="CDD" id="cd07989">
    <property type="entry name" value="LPLAT_AGPAT-like"/>
    <property type="match status" value="1"/>
</dbReference>
<feature type="domain" description="Phospholipid/glycerol acyltransferase" evidence="7">
    <location>
        <begin position="93"/>
        <end position="205"/>
    </location>
</feature>
<evidence type="ECO:0000256" key="3">
    <source>
        <dbReference type="ARBA" id="ARBA00022679"/>
    </source>
</evidence>
<proteinExistence type="predicted"/>
<comment type="caution">
    <text evidence="8">The sequence shown here is derived from an EMBL/GenBank/DDBJ whole genome shotgun (WGS) entry which is preliminary data.</text>
</comment>
<evidence type="ECO:0000313" key="9">
    <source>
        <dbReference type="Proteomes" id="UP000294911"/>
    </source>
</evidence>
<evidence type="ECO:0000256" key="1">
    <source>
        <dbReference type="ARBA" id="ARBA00005189"/>
    </source>
</evidence>
<evidence type="ECO:0000256" key="4">
    <source>
        <dbReference type="ARBA" id="ARBA00023098"/>
    </source>
</evidence>
<keyword evidence="6" id="KW-0472">Membrane</keyword>
<evidence type="ECO:0000256" key="6">
    <source>
        <dbReference type="SAM" id="Phobius"/>
    </source>
</evidence>
<keyword evidence="4" id="KW-0443">Lipid metabolism</keyword>
<dbReference type="PANTHER" id="PTHR10434">
    <property type="entry name" value="1-ACYL-SN-GLYCEROL-3-PHOSPHATE ACYLTRANSFERASE"/>
    <property type="match status" value="1"/>
</dbReference>
<evidence type="ECO:0000259" key="7">
    <source>
        <dbReference type="SMART" id="SM00563"/>
    </source>
</evidence>
<dbReference type="GO" id="GO:0003841">
    <property type="term" value="F:1-acylglycerol-3-phosphate O-acyltransferase activity"/>
    <property type="evidence" value="ECO:0007669"/>
    <property type="project" value="TreeGrafter"/>
</dbReference>
<comment type="pathway">
    <text evidence="1">Lipid metabolism.</text>
</comment>
<dbReference type="PANTHER" id="PTHR10434:SF64">
    <property type="entry name" value="1-ACYL-SN-GLYCEROL-3-PHOSPHATE ACYLTRANSFERASE-RELATED"/>
    <property type="match status" value="1"/>
</dbReference>
<organism evidence="8 9">
    <name type="scientific">Tamaricihabitans halophyticus</name>
    <dbReference type="NCBI Taxonomy" id="1262583"/>
    <lineage>
        <taxon>Bacteria</taxon>
        <taxon>Bacillati</taxon>
        <taxon>Actinomycetota</taxon>
        <taxon>Actinomycetes</taxon>
        <taxon>Pseudonocardiales</taxon>
        <taxon>Pseudonocardiaceae</taxon>
        <taxon>Tamaricihabitans</taxon>
    </lineage>
</organism>
<dbReference type="EMBL" id="SLXQ01000005">
    <property type="protein sequence ID" value="TCP52964.1"/>
    <property type="molecule type" value="Genomic_DNA"/>
</dbReference>
<keyword evidence="6" id="KW-0812">Transmembrane</keyword>
<evidence type="ECO:0000313" key="8">
    <source>
        <dbReference type="EMBL" id="TCP52964.1"/>
    </source>
</evidence>
<dbReference type="Pfam" id="PF01553">
    <property type="entry name" value="Acyltransferase"/>
    <property type="match status" value="1"/>
</dbReference>
<keyword evidence="9" id="KW-1185">Reference proteome</keyword>
<dbReference type="RefSeq" id="WP_243658949.1">
    <property type="nucleotide sequence ID" value="NZ_SLXQ01000005.1"/>
</dbReference>